<evidence type="ECO:0000313" key="1">
    <source>
        <dbReference type="EMBL" id="MEX6687682.1"/>
    </source>
</evidence>
<dbReference type="Gene3D" id="1.25.40.390">
    <property type="match status" value="1"/>
</dbReference>
<dbReference type="Pfam" id="PF12771">
    <property type="entry name" value="SusD-like_2"/>
    <property type="match status" value="1"/>
</dbReference>
<dbReference type="EMBL" id="JAULBC010000002">
    <property type="protein sequence ID" value="MEX6687682.1"/>
    <property type="molecule type" value="Genomic_DNA"/>
</dbReference>
<keyword evidence="1" id="KW-0449">Lipoprotein</keyword>
<reference evidence="1 2" key="1">
    <citation type="submission" date="2023-07" db="EMBL/GenBank/DDBJ databases">
        <authorList>
            <person name="Lian W.-H."/>
        </authorList>
    </citation>
    <scope>NUCLEOTIDE SEQUENCE [LARGE SCALE GENOMIC DNA]</scope>
    <source>
        <strain evidence="1 2">SYSU DXS3180</strain>
    </source>
</reference>
<dbReference type="SUPFAM" id="SSF48452">
    <property type="entry name" value="TPR-like"/>
    <property type="match status" value="1"/>
</dbReference>
<sequence length="459" mass="50409">MKSNNIIYLSLITVFILVGSCKKGDDLFIDPSHPLTVTPQTLLTSVEVNTFMNIEGDLARVSSVLDQQMAGATGQYQDLQNYKMTESDYDNHWAGLWSNTMKNAKTMMDTYSGESPWYGGIARIMMAMNLGVATDIWGDVPYSEAFLAPANFAAKYQPQQEILDTIQNLLSEAITALSKPDSENHDLPGSDDLIFGGDAASWIQAAWTLKARYANRLSLKDPTGSATNVLNYLAKGISDPAHNLEAKHDGSGTAQNQWGAFQNQREGYFVGNKFFIDMLNANSDPRLTYYFAEGTDGTYFGADITEEVINTDASPIGPYFDVDQNYPLVTSYEARFLEAEAKQRLGQDASVALNSGIKESVQYVTKGTNDGSSIAKYTQATATKTAILTEKYKAMFGQIEGWNDVRRTNIPALTPRPASAGAVLSYIPVRLPTPSKERLGNPDNAKVIELNVPVWWATP</sequence>
<proteinExistence type="predicted"/>
<organism evidence="1 2">
    <name type="scientific">Danxiaibacter flavus</name>
    <dbReference type="NCBI Taxonomy" id="3049108"/>
    <lineage>
        <taxon>Bacteria</taxon>
        <taxon>Pseudomonadati</taxon>
        <taxon>Bacteroidota</taxon>
        <taxon>Chitinophagia</taxon>
        <taxon>Chitinophagales</taxon>
        <taxon>Chitinophagaceae</taxon>
        <taxon>Danxiaibacter</taxon>
    </lineage>
</organism>
<name>A0ABV3ZCT7_9BACT</name>
<accession>A0ABV3ZCT7</accession>
<dbReference type="RefSeq" id="WP_369329087.1">
    <property type="nucleotide sequence ID" value="NZ_JAULBC010000002.1"/>
</dbReference>
<gene>
    <name evidence="1" type="ORF">QTN47_09275</name>
</gene>
<protein>
    <submittedName>
        <fullName evidence="1">SusD/RagB family nutrient-binding outer membrane lipoprotein</fullName>
    </submittedName>
</protein>
<evidence type="ECO:0000313" key="2">
    <source>
        <dbReference type="Proteomes" id="UP001560573"/>
    </source>
</evidence>
<keyword evidence="2" id="KW-1185">Reference proteome</keyword>
<dbReference type="InterPro" id="IPR011990">
    <property type="entry name" value="TPR-like_helical_dom_sf"/>
</dbReference>
<dbReference type="InterPro" id="IPR041662">
    <property type="entry name" value="SusD-like_2"/>
</dbReference>
<dbReference type="PROSITE" id="PS51257">
    <property type="entry name" value="PROKAR_LIPOPROTEIN"/>
    <property type="match status" value="1"/>
</dbReference>
<comment type="caution">
    <text evidence="1">The sequence shown here is derived from an EMBL/GenBank/DDBJ whole genome shotgun (WGS) entry which is preliminary data.</text>
</comment>
<dbReference type="Proteomes" id="UP001560573">
    <property type="component" value="Unassembled WGS sequence"/>
</dbReference>